<dbReference type="Pfam" id="PF00589">
    <property type="entry name" value="Phage_integrase"/>
    <property type="match status" value="1"/>
</dbReference>
<dbReference type="InterPro" id="IPR044068">
    <property type="entry name" value="CB"/>
</dbReference>
<evidence type="ECO:0000256" key="3">
    <source>
        <dbReference type="ARBA" id="ARBA00023125"/>
    </source>
</evidence>
<dbReference type="PANTHER" id="PTHR30629">
    <property type="entry name" value="PROPHAGE INTEGRASE"/>
    <property type="match status" value="1"/>
</dbReference>
<evidence type="ECO:0000256" key="5">
    <source>
        <dbReference type="PROSITE-ProRule" id="PRU01248"/>
    </source>
</evidence>
<gene>
    <name evidence="8" type="primary">xerC_1</name>
    <name evidence="8" type="ORF">MBLL_00304</name>
</gene>
<sequence length="529" mass="57290">MRSDPEATISATIGRTVKASLRTRDGEVATVRRMRVLEALERLYASARTGEATLSHRQMTGLAGEVYGLLRSRFDDDPGDPAAWEAWKGFVRAARQGRIPTAPSISPEELVDEREEAARLFGPDLSAGIDALPPSGDRAALEDRCGRLTWWVLSRHGMHVDRATRLRILEYVADACLDAGWALKRAAQGDYTPDQKALRFPKVETRAAGITLTKIFDRWQKETKPAPSTITTWKAILRTFLAHVKHDDAGCVTSADIVAWKDARIASGRALKTIADSDLACLKTLFRYAVANRILTSNPVEGIRVVVKKKAGQRMLGYADADVARLLALSAGETHPARRWLPLLAALTGARVGELAALWGSSVVEREGVVGIEIAPSPDGSSLKNEGSERFVPLHPEIVRQGFVEYARSKGRAPLFYGKPAKGSAEGRHPSKGTANHLASWIRENGFTNERIAPAHGLRHFWKSTASRIGMADSIADTIQGHSDQSSAGTYRHISIAQMAAAVATIPIPTAAEDADGAMPVPPLTTASV</sequence>
<geneLocation type="plasmid" evidence="8">
    <name>1</name>
</geneLocation>
<keyword evidence="8" id="KW-0614">Plasmid</keyword>
<dbReference type="InterPro" id="IPR002104">
    <property type="entry name" value="Integrase_catalytic"/>
</dbReference>
<dbReference type="GO" id="GO:0006310">
    <property type="term" value="P:DNA recombination"/>
    <property type="evidence" value="ECO:0007669"/>
    <property type="project" value="UniProtKB-KW"/>
</dbReference>
<evidence type="ECO:0000259" key="6">
    <source>
        <dbReference type="PROSITE" id="PS51898"/>
    </source>
</evidence>
<dbReference type="EMBL" id="LR743510">
    <property type="protein sequence ID" value="CAA2136718.1"/>
    <property type="molecule type" value="Genomic_DNA"/>
</dbReference>
<feature type="domain" description="Tyr recombinase" evidence="6">
    <location>
        <begin position="313"/>
        <end position="504"/>
    </location>
</feature>
<proteinExistence type="inferred from homology"/>
<keyword evidence="4" id="KW-0233">DNA recombination</keyword>
<name>A0A679JUS2_9HYPH</name>
<dbReference type="PROSITE" id="PS51900">
    <property type="entry name" value="CB"/>
    <property type="match status" value="1"/>
</dbReference>
<comment type="similarity">
    <text evidence="1">Belongs to the 'phage' integrase family.</text>
</comment>
<reference evidence="8" key="1">
    <citation type="submission" date="2019-12" db="EMBL/GenBank/DDBJ databases">
        <authorList>
            <person name="Cremers G."/>
        </authorList>
    </citation>
    <scope>NUCLEOTIDE SEQUENCE</scope>
    <source>
        <strain evidence="8">Mbul2</strain>
        <plasmid evidence="8">1</plasmid>
    </source>
</reference>
<dbReference type="Gene3D" id="1.10.443.10">
    <property type="entry name" value="Intergrase catalytic core"/>
    <property type="match status" value="1"/>
</dbReference>
<evidence type="ECO:0000259" key="7">
    <source>
        <dbReference type="PROSITE" id="PS51900"/>
    </source>
</evidence>
<dbReference type="GO" id="GO:0003677">
    <property type="term" value="F:DNA binding"/>
    <property type="evidence" value="ECO:0007669"/>
    <property type="project" value="UniProtKB-UniRule"/>
</dbReference>
<dbReference type="PANTHER" id="PTHR30629:SF2">
    <property type="entry name" value="PROPHAGE INTEGRASE INTS-RELATED"/>
    <property type="match status" value="1"/>
</dbReference>
<dbReference type="GO" id="GO:0015074">
    <property type="term" value="P:DNA integration"/>
    <property type="evidence" value="ECO:0007669"/>
    <property type="project" value="UniProtKB-KW"/>
</dbReference>
<dbReference type="PROSITE" id="PS51898">
    <property type="entry name" value="TYR_RECOMBINASE"/>
    <property type="match status" value="1"/>
</dbReference>
<protein>
    <submittedName>
        <fullName evidence="8">Tyrosine recombinase XerC</fullName>
    </submittedName>
</protein>
<evidence type="ECO:0000313" key="8">
    <source>
        <dbReference type="EMBL" id="CAA2136718.1"/>
    </source>
</evidence>
<dbReference type="InterPro" id="IPR050808">
    <property type="entry name" value="Phage_Integrase"/>
</dbReference>
<dbReference type="InterPro" id="IPR013762">
    <property type="entry name" value="Integrase-like_cat_sf"/>
</dbReference>
<dbReference type="SUPFAM" id="SSF56349">
    <property type="entry name" value="DNA breaking-rejoining enzymes"/>
    <property type="match status" value="1"/>
</dbReference>
<dbReference type="InterPro" id="IPR010998">
    <property type="entry name" value="Integrase_recombinase_N"/>
</dbReference>
<keyword evidence="3 5" id="KW-0238">DNA-binding</keyword>
<dbReference type="Gene3D" id="1.10.150.130">
    <property type="match status" value="1"/>
</dbReference>
<evidence type="ECO:0000256" key="2">
    <source>
        <dbReference type="ARBA" id="ARBA00022908"/>
    </source>
</evidence>
<feature type="domain" description="Core-binding (CB)" evidence="7">
    <location>
        <begin position="210"/>
        <end position="290"/>
    </location>
</feature>
<accession>A0A679JUS2</accession>
<organism evidence="8">
    <name type="scientific">Methylobacterium bullatum</name>
    <dbReference type="NCBI Taxonomy" id="570505"/>
    <lineage>
        <taxon>Bacteria</taxon>
        <taxon>Pseudomonadati</taxon>
        <taxon>Pseudomonadota</taxon>
        <taxon>Alphaproteobacteria</taxon>
        <taxon>Hyphomicrobiales</taxon>
        <taxon>Methylobacteriaceae</taxon>
        <taxon>Methylobacterium</taxon>
    </lineage>
</organism>
<dbReference type="AlphaFoldDB" id="A0A679JUS2"/>
<dbReference type="RefSeq" id="WP_339158885.1">
    <property type="nucleotide sequence ID" value="NZ_LR743510.1"/>
</dbReference>
<keyword evidence="2" id="KW-0229">DNA integration</keyword>
<dbReference type="InterPro" id="IPR011010">
    <property type="entry name" value="DNA_brk_join_enz"/>
</dbReference>
<evidence type="ECO:0000256" key="1">
    <source>
        <dbReference type="ARBA" id="ARBA00008857"/>
    </source>
</evidence>
<evidence type="ECO:0000256" key="4">
    <source>
        <dbReference type="ARBA" id="ARBA00023172"/>
    </source>
</evidence>